<evidence type="ECO:0000256" key="1">
    <source>
        <dbReference type="SAM" id="MobiDB-lite"/>
    </source>
</evidence>
<feature type="compositionally biased region" description="Low complexity" evidence="1">
    <location>
        <begin position="110"/>
        <end position="122"/>
    </location>
</feature>
<feature type="compositionally biased region" description="Polar residues" evidence="1">
    <location>
        <begin position="834"/>
        <end position="856"/>
    </location>
</feature>
<feature type="region of interest" description="Disordered" evidence="1">
    <location>
        <begin position="88"/>
        <end position="127"/>
    </location>
</feature>
<reference evidence="4" key="1">
    <citation type="submission" date="2015-02" db="EMBL/GenBank/DDBJ databases">
        <authorList>
            <person name="Gon?alves P."/>
        </authorList>
    </citation>
    <scope>NUCLEOTIDE SEQUENCE [LARGE SCALE GENOMIC DNA]</scope>
</reference>
<dbReference type="PANTHER" id="PTHR22427">
    <property type="entry name" value="GH15728P"/>
    <property type="match status" value="1"/>
</dbReference>
<dbReference type="EMBL" id="CENE01000006">
    <property type="protein sequence ID" value="CEQ40320.1"/>
    <property type="molecule type" value="Genomic_DNA"/>
</dbReference>
<dbReference type="Pfam" id="PF00651">
    <property type="entry name" value="BTB"/>
    <property type="match status" value="1"/>
</dbReference>
<gene>
    <name evidence="3" type="primary">SPOSA6832_01904</name>
</gene>
<evidence type="ECO:0000313" key="4">
    <source>
        <dbReference type="Proteomes" id="UP000243876"/>
    </source>
</evidence>
<feature type="region of interest" description="Disordered" evidence="1">
    <location>
        <begin position="561"/>
        <end position="904"/>
    </location>
</feature>
<feature type="domain" description="BTB" evidence="2">
    <location>
        <begin position="213"/>
        <end position="288"/>
    </location>
</feature>
<dbReference type="InterPro" id="IPR000210">
    <property type="entry name" value="BTB/POZ_dom"/>
</dbReference>
<feature type="compositionally biased region" description="Low complexity" evidence="1">
    <location>
        <begin position="613"/>
        <end position="668"/>
    </location>
</feature>
<dbReference type="Gene3D" id="3.30.710.10">
    <property type="entry name" value="Potassium Channel Kv1.1, Chain A"/>
    <property type="match status" value="1"/>
</dbReference>
<dbReference type="PANTHER" id="PTHR22427:SF7">
    <property type="entry name" value="GH15728P"/>
    <property type="match status" value="1"/>
</dbReference>
<dbReference type="SUPFAM" id="SSF74924">
    <property type="entry name" value="Cap-Gly domain"/>
    <property type="match status" value="1"/>
</dbReference>
<dbReference type="SMART" id="SM00225">
    <property type="entry name" value="BTB"/>
    <property type="match status" value="1"/>
</dbReference>
<evidence type="ECO:0000313" key="3">
    <source>
        <dbReference type="EMBL" id="CEQ40320.1"/>
    </source>
</evidence>
<dbReference type="Gene3D" id="2.30.30.190">
    <property type="entry name" value="CAP Gly-rich-like domain"/>
    <property type="match status" value="1"/>
</dbReference>
<dbReference type="CDD" id="cd18186">
    <property type="entry name" value="BTB_POZ_ZBTB_KLHL-like"/>
    <property type="match status" value="1"/>
</dbReference>
<dbReference type="AlphaFoldDB" id="A0A0D6EL23"/>
<accession>A0A0D6EL23</accession>
<feature type="compositionally biased region" description="Polar residues" evidence="1">
    <location>
        <begin position="794"/>
        <end position="822"/>
    </location>
</feature>
<feature type="compositionally biased region" description="Polar residues" evidence="1">
    <location>
        <begin position="880"/>
        <end position="889"/>
    </location>
</feature>
<evidence type="ECO:0000259" key="2">
    <source>
        <dbReference type="PROSITE" id="PS50097"/>
    </source>
</evidence>
<dbReference type="Proteomes" id="UP000243876">
    <property type="component" value="Unassembled WGS sequence"/>
</dbReference>
<name>A0A0D6EL23_SPOSA</name>
<dbReference type="OrthoDB" id="2130750at2759"/>
<protein>
    <submittedName>
        <fullName evidence="3">SPOSA6832_01904-mRNA-1:cds</fullName>
    </submittedName>
</protein>
<keyword evidence="4" id="KW-1185">Reference proteome</keyword>
<dbReference type="InterPro" id="IPR011333">
    <property type="entry name" value="SKP1/BTB/POZ_sf"/>
</dbReference>
<feature type="region of interest" description="Disordered" evidence="1">
    <location>
        <begin position="979"/>
        <end position="1038"/>
    </location>
</feature>
<feature type="compositionally biased region" description="Polar residues" evidence="1">
    <location>
        <begin position="88"/>
        <end position="102"/>
    </location>
</feature>
<dbReference type="InterPro" id="IPR036859">
    <property type="entry name" value="CAP-Gly_dom_sf"/>
</dbReference>
<dbReference type="PROSITE" id="PS50097">
    <property type="entry name" value="BTB"/>
    <property type="match status" value="1"/>
</dbReference>
<dbReference type="SUPFAM" id="SSF54695">
    <property type="entry name" value="POZ domain"/>
    <property type="match status" value="1"/>
</dbReference>
<proteinExistence type="predicted"/>
<feature type="compositionally biased region" description="Low complexity" evidence="1">
    <location>
        <begin position="979"/>
        <end position="1016"/>
    </location>
</feature>
<feature type="compositionally biased region" description="Low complexity" evidence="1">
    <location>
        <begin position="681"/>
        <end position="792"/>
    </location>
</feature>
<feature type="compositionally biased region" description="Low complexity" evidence="1">
    <location>
        <begin position="857"/>
        <end position="873"/>
    </location>
</feature>
<organism evidence="3 4">
    <name type="scientific">Sporidiobolus salmonicolor</name>
    <name type="common">Yeast-like fungus</name>
    <name type="synonym">Sporobolomyces salmonicolor</name>
    <dbReference type="NCBI Taxonomy" id="5005"/>
    <lineage>
        <taxon>Eukaryota</taxon>
        <taxon>Fungi</taxon>
        <taxon>Dikarya</taxon>
        <taxon>Basidiomycota</taxon>
        <taxon>Pucciniomycotina</taxon>
        <taxon>Microbotryomycetes</taxon>
        <taxon>Sporidiobolales</taxon>
        <taxon>Sporidiobolaceae</taxon>
        <taxon>Sporobolomyces</taxon>
    </lineage>
</organism>
<sequence length="1049" mass="111382">MARLDLARAQSEEAWLRDLAGLKADAGSRFGDVAWAAEDSGRVVYAHKCIVYARATGNWQQRFMGVPHSLSESNLSLYGQSTTSIRTYTPQSMIHPGSTTPTAREDRRSPSPSFNSHSSTPSALRPIPLGPTDIDVFEASLEYFYTGGKETEAFAVVLDGFLDGGTDEAEDVTGIPKLRQVCAALVLGMASSTEKVPRLPQDLLFCWRSKLYSDVEIALTAPDGSASTPFAAHRAILASRSPYFRTLLLGNFGDSRLDRFTLPSPPFTPASTTFVLGYIYTGTLDFSNRNFDLTTGFEIWRCAAFLSMSALQDEIESKVAAMLTPQRAPRIFSFSHAHDVNSPALAKLALPLVLDHFDEMWATPYIGNLEYDPQDQLVKQLRARIAPNTVARLARQTSSLRKRIELERAGWARNVEAMVDAVEEKLVAILAEGLPEIVVSPGFIDLIDGVGFSTDVLEWILTLVVKGLREEKAPTAYQAIVGSVLLREEGILADVYFARFSFLALSLTHVFKQARIRVEDARNGILKYIKRKWISARESGGFDHLESWCLKELADGTPDLEVSTEDLLGGPRISPSRVRQPPKRLVNGASAPRLRPSDLPRAPAAATPPAPTPSTRAPRLSTASTTSRASLSTATSRSTVASRSTTAASSTPATAPQVRRAAATNRPAIPTPPRPPLSSTVARPAPRSSVSPAAAAFATDAAASVTTPSPVARPNIRRPSAPASSSGAPSPSASSRGSTASSVRRPPSPAPSTASTARSIATQRSSAVTRPRTTRTAASAAPGASGATPRARTATEQPSSSPSEVRKQASVSSLKSTVSTRSTSDRPARRPPSVVSTATTTRRPPSIASTRSVAQRSSDSPAKTAASATAIRAPQPKLSPRSTTATAASKGSPRPPLPSKPARSIPGTALLAGIPCIVTVRGTKPIRVRATVRYIGNLVGEAGQWVGVEVAESAIPVEAKGLAWNDGKKGDLEYFALSPPAEQSASPPEPSAPVATAAPSASTSRGSASATASLRPPSRRARRSSSAEPDSNGPRKGLFVRPNQIVYVL</sequence>